<dbReference type="SUPFAM" id="SSF56935">
    <property type="entry name" value="Porins"/>
    <property type="match status" value="1"/>
</dbReference>
<reference evidence="16 17" key="1">
    <citation type="submission" date="2024-03" db="EMBL/GenBank/DDBJ databases">
        <authorList>
            <person name="Jo J.-H."/>
        </authorList>
    </citation>
    <scope>NUCLEOTIDE SEQUENCE [LARGE SCALE GENOMIC DNA]</scope>
    <source>
        <strain evidence="16 17">AS3R-12</strain>
    </source>
</reference>
<dbReference type="InterPro" id="IPR039426">
    <property type="entry name" value="TonB-dep_rcpt-like"/>
</dbReference>
<evidence type="ECO:0000256" key="10">
    <source>
        <dbReference type="ARBA" id="ARBA00023237"/>
    </source>
</evidence>
<evidence type="ECO:0000256" key="12">
    <source>
        <dbReference type="RuleBase" id="RU003357"/>
    </source>
</evidence>
<keyword evidence="17" id="KW-1185">Reference proteome</keyword>
<keyword evidence="4" id="KW-0410">Iron transport</keyword>
<evidence type="ECO:0000256" key="8">
    <source>
        <dbReference type="ARBA" id="ARBA00023077"/>
    </source>
</evidence>
<evidence type="ECO:0000256" key="4">
    <source>
        <dbReference type="ARBA" id="ARBA00022496"/>
    </source>
</evidence>
<evidence type="ECO:0000256" key="7">
    <source>
        <dbReference type="ARBA" id="ARBA00023065"/>
    </source>
</evidence>
<keyword evidence="13" id="KW-0732">Signal</keyword>
<dbReference type="Pfam" id="PF07715">
    <property type="entry name" value="Plug"/>
    <property type="match status" value="1"/>
</dbReference>
<comment type="caution">
    <text evidence="16">The sequence shown here is derived from an EMBL/GenBank/DDBJ whole genome shotgun (WGS) entry which is preliminary data.</text>
</comment>
<keyword evidence="6" id="KW-0408">Iron</keyword>
<dbReference type="PANTHER" id="PTHR32552">
    <property type="entry name" value="FERRICHROME IRON RECEPTOR-RELATED"/>
    <property type="match status" value="1"/>
</dbReference>
<dbReference type="InterPro" id="IPR000531">
    <property type="entry name" value="Beta-barrel_TonB"/>
</dbReference>
<feature type="domain" description="TonB-dependent receptor plug" evidence="15">
    <location>
        <begin position="88"/>
        <end position="199"/>
    </location>
</feature>
<evidence type="ECO:0000313" key="16">
    <source>
        <dbReference type="EMBL" id="MEJ6009635.1"/>
    </source>
</evidence>
<organism evidence="16 17">
    <name type="scientific">Novosphingobium aquae</name>
    <dbReference type="NCBI Taxonomy" id="3133435"/>
    <lineage>
        <taxon>Bacteria</taxon>
        <taxon>Pseudomonadati</taxon>
        <taxon>Pseudomonadota</taxon>
        <taxon>Alphaproteobacteria</taxon>
        <taxon>Sphingomonadales</taxon>
        <taxon>Sphingomonadaceae</taxon>
        <taxon>Novosphingobium</taxon>
    </lineage>
</organism>
<evidence type="ECO:0000256" key="11">
    <source>
        <dbReference type="PROSITE-ProRule" id="PRU01360"/>
    </source>
</evidence>
<protein>
    <submittedName>
        <fullName evidence="16">TonB-dependent receptor</fullName>
    </submittedName>
</protein>
<keyword evidence="2 11" id="KW-0813">Transport</keyword>
<keyword evidence="3 11" id="KW-1134">Transmembrane beta strand</keyword>
<feature type="domain" description="TonB-dependent receptor-like beta-barrel" evidence="14">
    <location>
        <begin position="387"/>
        <end position="787"/>
    </location>
</feature>
<keyword evidence="7" id="KW-0406">Ion transport</keyword>
<gene>
    <name evidence="16" type="ORF">WG900_06860</name>
</gene>
<accession>A0ABU8S746</accession>
<sequence>MTVFNTRTNASLAALATALVFGLATPAAASITVTADGVTVASADTGAATGAEQTAAPAEAQAEQTTEGKYSSGLTEIVVTATKRETNLQKTPIAISVLAPEAIKDRHVQSLIDMADGVVPSLRVATFESRQTALTIGIRGIVPADANQTARDQGVGVYIDGVYLGRQQGLNAALFDIQRVEVLRGPQGTLFGRNAEGGALNIVTRKPSGEFGGRVTAGLGNYGSYNGEIHLDLPAVANIAIKMDALVNHQDATTKNPLSGQFGWNYRHNIGGRITALWKPFDGFSAELSYDKAKGESTPYYSQLINYNPLGRTVGQYDPVTLKLVAPGSPSGTSTVCTTCIAPLSPLVVVSGENTRQTVAEIGVPQQPSVDRTDGFTSTLKFKVAPELELRSITAWRSVGTEQWDNSGGAHRTIFAPNANFSRYSLSNLAQTQFSQELQAVGSMDQFEYAVGLYYFTEQVREFAATPSTNKWNATGTGYTINDAMTWQQANWSRQRDSNANAKSYAAFAQTTWSPQDNLHLTLGGRYTKDKRKGALTTVQNKTVNFPFTFENSRFDPMVTLAAEPMDGVNLYAKYSTGYRAGGANARSQTFASFGAEAVKAYELGAKLDFFDRKVRLNLAGYIMDRTGTQIDFDNVDTNPASPTFNLHTQETRNAPGVSKIRGFEVEMTARPVAGLTMGASYAYTSVKVPSIANPFLPGNPLTTVFVAFTPKHAASGYMDFDLPLNESGTKVRFHIDGNYASEQYTFQDEDVLAQPSFIVNGRVALVDVPVGNSGQLVTFSAWARNLFNETHIYRRSNANNATLGAYANFNAPRTFGADVTVNF</sequence>
<feature type="chain" id="PRO_5046513004" evidence="13">
    <location>
        <begin position="30"/>
        <end position="824"/>
    </location>
</feature>
<dbReference type="Proteomes" id="UP001379235">
    <property type="component" value="Unassembled WGS sequence"/>
</dbReference>
<dbReference type="Gene3D" id="2.40.170.20">
    <property type="entry name" value="TonB-dependent receptor, beta-barrel domain"/>
    <property type="match status" value="2"/>
</dbReference>
<dbReference type="EMBL" id="JBBHJY010000002">
    <property type="protein sequence ID" value="MEJ6009635.1"/>
    <property type="molecule type" value="Genomic_DNA"/>
</dbReference>
<evidence type="ECO:0000256" key="9">
    <source>
        <dbReference type="ARBA" id="ARBA00023136"/>
    </source>
</evidence>
<keyword evidence="10 11" id="KW-0998">Cell outer membrane</keyword>
<keyword evidence="5 11" id="KW-0812">Transmembrane</keyword>
<keyword evidence="8 12" id="KW-0798">TonB box</keyword>
<dbReference type="PANTHER" id="PTHR32552:SF81">
    <property type="entry name" value="TONB-DEPENDENT OUTER MEMBRANE RECEPTOR"/>
    <property type="match status" value="1"/>
</dbReference>
<dbReference type="InterPro" id="IPR012910">
    <property type="entry name" value="Plug_dom"/>
</dbReference>
<dbReference type="PROSITE" id="PS52016">
    <property type="entry name" value="TONB_DEPENDENT_REC_3"/>
    <property type="match status" value="1"/>
</dbReference>
<evidence type="ECO:0000256" key="13">
    <source>
        <dbReference type="SAM" id="SignalP"/>
    </source>
</evidence>
<evidence type="ECO:0000256" key="1">
    <source>
        <dbReference type="ARBA" id="ARBA00004571"/>
    </source>
</evidence>
<evidence type="ECO:0000256" key="2">
    <source>
        <dbReference type="ARBA" id="ARBA00022448"/>
    </source>
</evidence>
<evidence type="ECO:0000256" key="3">
    <source>
        <dbReference type="ARBA" id="ARBA00022452"/>
    </source>
</evidence>
<evidence type="ECO:0000313" key="17">
    <source>
        <dbReference type="Proteomes" id="UP001379235"/>
    </source>
</evidence>
<evidence type="ECO:0000259" key="15">
    <source>
        <dbReference type="Pfam" id="PF07715"/>
    </source>
</evidence>
<dbReference type="InterPro" id="IPR036942">
    <property type="entry name" value="Beta-barrel_TonB_sf"/>
</dbReference>
<keyword evidence="9 11" id="KW-0472">Membrane</keyword>
<keyword evidence="16" id="KW-0675">Receptor</keyword>
<name>A0ABU8S746_9SPHN</name>
<dbReference type="Pfam" id="PF00593">
    <property type="entry name" value="TonB_dep_Rec_b-barrel"/>
    <property type="match status" value="1"/>
</dbReference>
<evidence type="ECO:0000256" key="6">
    <source>
        <dbReference type="ARBA" id="ARBA00023004"/>
    </source>
</evidence>
<proteinExistence type="inferred from homology"/>
<dbReference type="RefSeq" id="WP_339965808.1">
    <property type="nucleotide sequence ID" value="NZ_JBBHJY010000002.1"/>
</dbReference>
<evidence type="ECO:0000259" key="14">
    <source>
        <dbReference type="Pfam" id="PF00593"/>
    </source>
</evidence>
<comment type="subcellular location">
    <subcellularLocation>
        <location evidence="1 11">Cell outer membrane</location>
        <topology evidence="1 11">Multi-pass membrane protein</topology>
    </subcellularLocation>
</comment>
<evidence type="ECO:0000256" key="5">
    <source>
        <dbReference type="ARBA" id="ARBA00022692"/>
    </source>
</evidence>
<comment type="similarity">
    <text evidence="11 12">Belongs to the TonB-dependent receptor family.</text>
</comment>
<feature type="signal peptide" evidence="13">
    <location>
        <begin position="1"/>
        <end position="29"/>
    </location>
</feature>